<comment type="caution">
    <text evidence="2">The sequence shown here is derived from an EMBL/GenBank/DDBJ whole genome shotgun (WGS) entry which is preliminary data.</text>
</comment>
<dbReference type="RefSeq" id="WP_237465004.1">
    <property type="nucleotide sequence ID" value="NZ_CAKLDI010000001.1"/>
</dbReference>
<evidence type="ECO:0000313" key="2">
    <source>
        <dbReference type="EMBL" id="CAH0532892.1"/>
    </source>
</evidence>
<evidence type="ECO:0000256" key="1">
    <source>
        <dbReference type="SAM" id="SignalP"/>
    </source>
</evidence>
<keyword evidence="1" id="KW-0732">Signal</keyword>
<proteinExistence type="predicted"/>
<protein>
    <recommendedName>
        <fullName evidence="4">DUF1795 domain-containing protein</fullName>
    </recommendedName>
</protein>
<organism evidence="2 3">
    <name type="scientific">Vibrio stylophorae</name>
    <dbReference type="NCBI Taxonomy" id="659351"/>
    <lineage>
        <taxon>Bacteria</taxon>
        <taxon>Pseudomonadati</taxon>
        <taxon>Pseudomonadota</taxon>
        <taxon>Gammaproteobacteria</taxon>
        <taxon>Vibrionales</taxon>
        <taxon>Vibrionaceae</taxon>
        <taxon>Vibrio</taxon>
    </lineage>
</organism>
<sequence>MKGIAQQCIKWCAGLSVWIAMSAHAVSWQTAQFEVNLPEGWHVETDYHKTLLAMGNPLGFGPPFLNIDFVPTPTPDRQQAVLERINRYVGELGGKLQQKQCQPNCQAYLAVTPTEMEGESVLSIFVAVITPTMSYYIDYGSIGDEQQSVSWAQNLAQQILSSHRAINARSYHQQAKLTPPAAPLVVAEPELQSEPSSFFDVPEDE</sequence>
<reference evidence="2" key="1">
    <citation type="submission" date="2021-11" db="EMBL/GenBank/DDBJ databases">
        <authorList>
            <person name="Rodrigo-Torres L."/>
            <person name="Arahal R. D."/>
            <person name="Lucena T."/>
        </authorList>
    </citation>
    <scope>NUCLEOTIDE SEQUENCE</scope>
    <source>
        <strain evidence="2">CECT 7929</strain>
    </source>
</reference>
<evidence type="ECO:0000313" key="3">
    <source>
        <dbReference type="Proteomes" id="UP000838672"/>
    </source>
</evidence>
<dbReference type="EMBL" id="CAKLDI010000001">
    <property type="protein sequence ID" value="CAH0532892.1"/>
    <property type="molecule type" value="Genomic_DNA"/>
</dbReference>
<gene>
    <name evidence="2" type="ORF">VST7929_00739</name>
</gene>
<evidence type="ECO:0008006" key="4">
    <source>
        <dbReference type="Google" id="ProtNLM"/>
    </source>
</evidence>
<feature type="chain" id="PRO_5046610779" description="DUF1795 domain-containing protein" evidence="1">
    <location>
        <begin position="26"/>
        <end position="205"/>
    </location>
</feature>
<accession>A0ABN8DQI2</accession>
<feature type="signal peptide" evidence="1">
    <location>
        <begin position="1"/>
        <end position="25"/>
    </location>
</feature>
<keyword evidence="3" id="KW-1185">Reference proteome</keyword>
<dbReference type="Proteomes" id="UP000838672">
    <property type="component" value="Unassembled WGS sequence"/>
</dbReference>
<name>A0ABN8DQI2_9VIBR</name>